<evidence type="ECO:0000256" key="7">
    <source>
        <dbReference type="ARBA" id="ARBA00023125"/>
    </source>
</evidence>
<keyword evidence="3" id="KW-0808">Transferase</keyword>
<dbReference type="VEuPathDB" id="TrichDB:TVAGG3_0766850"/>
<evidence type="ECO:0000256" key="4">
    <source>
        <dbReference type="ARBA" id="ARBA00022695"/>
    </source>
</evidence>
<dbReference type="EMBL" id="DS142517">
    <property type="protein sequence ID" value="EAX67831.1"/>
    <property type="molecule type" value="Genomic_DNA"/>
</dbReference>
<proteinExistence type="inferred from homology"/>
<dbReference type="InterPro" id="IPR036397">
    <property type="entry name" value="RNaseH_sf"/>
</dbReference>
<dbReference type="Pfam" id="PF03175">
    <property type="entry name" value="DNA_pol_B_2"/>
    <property type="match status" value="1"/>
</dbReference>
<keyword evidence="7" id="KW-0238">DNA-binding</keyword>
<gene>
    <name evidence="10" type="ORF">TVAG_524190</name>
</gene>
<organism evidence="10 11">
    <name type="scientific">Trichomonas vaginalis (strain ATCC PRA-98 / G3)</name>
    <dbReference type="NCBI Taxonomy" id="412133"/>
    <lineage>
        <taxon>Eukaryota</taxon>
        <taxon>Metamonada</taxon>
        <taxon>Parabasalia</taxon>
        <taxon>Trichomonadida</taxon>
        <taxon>Trichomonadidae</taxon>
        <taxon>Trichomonas</taxon>
    </lineage>
</organism>
<evidence type="ECO:0000256" key="2">
    <source>
        <dbReference type="ARBA" id="ARBA00012417"/>
    </source>
</evidence>
<dbReference type="Proteomes" id="UP000001542">
    <property type="component" value="Unassembled WGS sequence"/>
</dbReference>
<comment type="similarity">
    <text evidence="1">Belongs to the DNA polymerase type-B family.</text>
</comment>
<reference evidence="10" key="1">
    <citation type="submission" date="2006-10" db="EMBL/GenBank/DDBJ databases">
        <authorList>
            <person name="Amadeo P."/>
            <person name="Zhao Q."/>
            <person name="Wortman J."/>
            <person name="Fraser-Liggett C."/>
            <person name="Carlton J."/>
        </authorList>
    </citation>
    <scope>NUCLEOTIDE SEQUENCE</scope>
    <source>
        <strain evidence="10">G3</strain>
    </source>
</reference>
<protein>
    <recommendedName>
        <fullName evidence="2">DNA-directed DNA polymerase</fullName>
        <ecNumber evidence="2">2.7.7.7</ecNumber>
    </recommendedName>
</protein>
<dbReference type="AlphaFoldDB" id="A2HRY6"/>
<evidence type="ECO:0000256" key="1">
    <source>
        <dbReference type="ARBA" id="ARBA00005755"/>
    </source>
</evidence>
<dbReference type="InterPro" id="IPR004868">
    <property type="entry name" value="DNA-dir_DNA_pol_B_mt/vir"/>
</dbReference>
<dbReference type="GO" id="GO:0003887">
    <property type="term" value="F:DNA-directed DNA polymerase activity"/>
    <property type="evidence" value="ECO:0007669"/>
    <property type="project" value="UniProtKB-KW"/>
</dbReference>
<evidence type="ECO:0000256" key="3">
    <source>
        <dbReference type="ARBA" id="ARBA00022679"/>
    </source>
</evidence>
<keyword evidence="11" id="KW-1185">Reference proteome</keyword>
<reference evidence="10" key="2">
    <citation type="journal article" date="2007" name="Science">
        <title>Draft genome sequence of the sexually transmitted pathogen Trichomonas vaginalis.</title>
        <authorList>
            <person name="Carlton J.M."/>
            <person name="Hirt R.P."/>
            <person name="Silva J.C."/>
            <person name="Delcher A.L."/>
            <person name="Schatz M."/>
            <person name="Zhao Q."/>
            <person name="Wortman J.R."/>
            <person name="Bidwell S.L."/>
            <person name="Alsmark U.C.M."/>
            <person name="Besteiro S."/>
            <person name="Sicheritz-Ponten T."/>
            <person name="Noel C.J."/>
            <person name="Dacks J.B."/>
            <person name="Foster P.G."/>
            <person name="Simillion C."/>
            <person name="Van de Peer Y."/>
            <person name="Miranda-Saavedra D."/>
            <person name="Barton G.J."/>
            <person name="Westrop G.D."/>
            <person name="Mueller S."/>
            <person name="Dessi D."/>
            <person name="Fiori P.L."/>
            <person name="Ren Q."/>
            <person name="Paulsen I."/>
            <person name="Zhang H."/>
            <person name="Bastida-Corcuera F.D."/>
            <person name="Simoes-Barbosa A."/>
            <person name="Brown M.T."/>
            <person name="Hayes R.D."/>
            <person name="Mukherjee M."/>
            <person name="Okumura C.Y."/>
            <person name="Schneider R."/>
            <person name="Smith A.J."/>
            <person name="Vanacova S."/>
            <person name="Villalvazo M."/>
            <person name="Haas B.J."/>
            <person name="Pertea M."/>
            <person name="Feldblyum T.V."/>
            <person name="Utterback T.R."/>
            <person name="Shu C.L."/>
            <person name="Osoegawa K."/>
            <person name="de Jong P.J."/>
            <person name="Hrdy I."/>
            <person name="Horvathova L."/>
            <person name="Zubacova Z."/>
            <person name="Dolezal P."/>
            <person name="Malik S.B."/>
            <person name="Logsdon J.M. Jr."/>
            <person name="Henze K."/>
            <person name="Gupta A."/>
            <person name="Wang C.C."/>
            <person name="Dunne R.L."/>
            <person name="Upcroft J.A."/>
            <person name="Upcroft P."/>
            <person name="White O."/>
            <person name="Salzberg S.L."/>
            <person name="Tang P."/>
            <person name="Chiu C.-H."/>
            <person name="Lee Y.-S."/>
            <person name="Embley T.M."/>
            <person name="Coombs G.H."/>
            <person name="Mottram J.C."/>
            <person name="Tachezy J."/>
            <person name="Fraser-Liggett C.M."/>
            <person name="Johnson P.J."/>
        </authorList>
    </citation>
    <scope>NUCLEOTIDE SEQUENCE [LARGE SCALE GENOMIC DNA]</scope>
    <source>
        <strain evidence="10">G3</strain>
    </source>
</reference>
<dbReference type="EC" id="2.7.7.7" evidence="2"/>
<dbReference type="GO" id="GO:0006260">
    <property type="term" value="P:DNA replication"/>
    <property type="evidence" value="ECO:0007669"/>
    <property type="project" value="UniProtKB-KW"/>
</dbReference>
<dbReference type="SUPFAM" id="SSF53098">
    <property type="entry name" value="Ribonuclease H-like"/>
    <property type="match status" value="1"/>
</dbReference>
<evidence type="ECO:0000256" key="8">
    <source>
        <dbReference type="ARBA" id="ARBA00049244"/>
    </source>
</evidence>
<dbReference type="GO" id="GO:0003677">
    <property type="term" value="F:DNA binding"/>
    <property type="evidence" value="ECO:0007669"/>
    <property type="project" value="UniProtKB-KW"/>
</dbReference>
<keyword evidence="5" id="KW-0235">DNA replication</keyword>
<dbReference type="InterPro" id="IPR012337">
    <property type="entry name" value="RNaseH-like_sf"/>
</dbReference>
<comment type="catalytic activity">
    <reaction evidence="8">
        <text>DNA(n) + a 2'-deoxyribonucleoside 5'-triphosphate = DNA(n+1) + diphosphate</text>
        <dbReference type="Rhea" id="RHEA:22508"/>
        <dbReference type="Rhea" id="RHEA-COMP:17339"/>
        <dbReference type="Rhea" id="RHEA-COMP:17340"/>
        <dbReference type="ChEBI" id="CHEBI:33019"/>
        <dbReference type="ChEBI" id="CHEBI:61560"/>
        <dbReference type="ChEBI" id="CHEBI:173112"/>
        <dbReference type="EC" id="2.7.7.7"/>
    </reaction>
</comment>
<evidence type="ECO:0000259" key="9">
    <source>
        <dbReference type="Pfam" id="PF03175"/>
    </source>
</evidence>
<dbReference type="STRING" id="5722.A2HRY6"/>
<evidence type="ECO:0000256" key="5">
    <source>
        <dbReference type="ARBA" id="ARBA00022705"/>
    </source>
</evidence>
<dbReference type="PANTHER" id="PTHR48144">
    <property type="entry name" value="DNA-DIRECTED DNA POLYMERASE"/>
    <property type="match status" value="1"/>
</dbReference>
<dbReference type="VEuPathDB" id="TrichDB:TVAG_524190"/>
<evidence type="ECO:0000256" key="6">
    <source>
        <dbReference type="ARBA" id="ARBA00022932"/>
    </source>
</evidence>
<keyword evidence="6" id="KW-0239">DNA-directed DNA polymerase</keyword>
<feature type="domain" description="DNA-directed DNA polymerase family B mitochondria/virus" evidence="9">
    <location>
        <begin position="141"/>
        <end position="321"/>
    </location>
</feature>
<sequence>MNIEKQMKIYTKRENKYVVRYDRTTPLWDVMKTLCGCKYFEPISYGELFTYTTDLYKQNLAPFKDLTYASKYCVQLKKKAESKEVNKNKCKFIPEHIFFADFECSTDGFHKAFNICYDSEDGSVSESIWGQNCATEFLERLPDKSLIYFHNLSYDINFILRHMTEVKGTPIIKGSRTMQITGLYKGRAIIIKDSYSVINKKLKLFPAMFNLQTGPKEVFPYNYYSSVLLANDNRTGVISEACKFIRDADTFMKNIDSIKGCRIDENHFDLEKYSTFYCKQDVRILREGFVKFRNDILKEFDLNVYDYVSICSIANKLFENRV</sequence>
<accession>A2HRY6</accession>
<feature type="non-terminal residue" evidence="10">
    <location>
        <position position="322"/>
    </location>
</feature>
<evidence type="ECO:0000313" key="10">
    <source>
        <dbReference type="EMBL" id="EAX67831.1"/>
    </source>
</evidence>
<dbReference type="Gene3D" id="3.30.420.10">
    <property type="entry name" value="Ribonuclease H-like superfamily/Ribonuclease H"/>
    <property type="match status" value="1"/>
</dbReference>
<keyword evidence="4" id="KW-0548">Nucleotidyltransferase</keyword>
<name>A2HRY6_TRIV3</name>
<evidence type="ECO:0000313" key="11">
    <source>
        <dbReference type="Proteomes" id="UP000001542"/>
    </source>
</evidence>
<dbReference type="PANTHER" id="PTHR48144:SF2">
    <property type="entry name" value="DNA-DIRECTED DNA POLYMERASE"/>
    <property type="match status" value="1"/>
</dbReference>
<dbReference type="GO" id="GO:0000166">
    <property type="term" value="F:nucleotide binding"/>
    <property type="evidence" value="ECO:0007669"/>
    <property type="project" value="InterPro"/>
</dbReference>
<dbReference type="InParanoid" id="A2HRY6"/>